<keyword evidence="3" id="KW-1185">Reference proteome</keyword>
<accession>A0A6G4V9N8</accession>
<name>A0A6G4V9N8_9ACTN</name>
<reference evidence="2 3" key="1">
    <citation type="submission" date="2020-02" db="EMBL/GenBank/DDBJ databases">
        <title>Whole-genome analyses of novel actinobacteria.</title>
        <authorList>
            <person name="Sahin N."/>
            <person name="Gencbay T."/>
        </authorList>
    </citation>
    <scope>NUCLEOTIDE SEQUENCE [LARGE SCALE GENOMIC DNA]</scope>
    <source>
        <strain evidence="2 3">HC44</strain>
    </source>
</reference>
<dbReference type="Proteomes" id="UP000472335">
    <property type="component" value="Unassembled WGS sequence"/>
</dbReference>
<feature type="signal peptide" evidence="1">
    <location>
        <begin position="1"/>
        <end position="26"/>
    </location>
</feature>
<comment type="caution">
    <text evidence="2">The sequence shown here is derived from an EMBL/GenBank/DDBJ whole genome shotgun (WGS) entry which is preliminary data.</text>
</comment>
<evidence type="ECO:0000256" key="1">
    <source>
        <dbReference type="SAM" id="SignalP"/>
    </source>
</evidence>
<organism evidence="2 3">
    <name type="scientific">Streptomyces scabichelini</name>
    <dbReference type="NCBI Taxonomy" id="2711217"/>
    <lineage>
        <taxon>Bacteria</taxon>
        <taxon>Bacillati</taxon>
        <taxon>Actinomycetota</taxon>
        <taxon>Actinomycetes</taxon>
        <taxon>Kitasatosporales</taxon>
        <taxon>Streptomycetaceae</taxon>
        <taxon>Streptomyces</taxon>
    </lineage>
</organism>
<evidence type="ECO:0000313" key="3">
    <source>
        <dbReference type="Proteomes" id="UP000472335"/>
    </source>
</evidence>
<evidence type="ECO:0000313" key="2">
    <source>
        <dbReference type="EMBL" id="NGO10615.1"/>
    </source>
</evidence>
<sequence>MRLRTALGAALAATALTAGLAGPAAAASPAAASDGVSAQASFTVWATDVNVRDNPGDPAACDAFPSPGNCPAVAGQLQPNQPFEAVCQKQGQNVGGNPWWVYITRGDSRGYIASYYVDHPDNQLPGVPVCGA</sequence>
<feature type="chain" id="PRO_5026080039" description="SH3 domain-containing protein" evidence="1">
    <location>
        <begin position="27"/>
        <end position="132"/>
    </location>
</feature>
<proteinExistence type="predicted"/>
<dbReference type="EMBL" id="JAAKZY010000079">
    <property type="protein sequence ID" value="NGO10615.1"/>
    <property type="molecule type" value="Genomic_DNA"/>
</dbReference>
<dbReference type="RefSeq" id="WP_165262766.1">
    <property type="nucleotide sequence ID" value="NZ_JAAKZY010000079.1"/>
</dbReference>
<gene>
    <name evidence="2" type="ORF">G5C60_24215</name>
</gene>
<protein>
    <recommendedName>
        <fullName evidence="4">SH3 domain-containing protein</fullName>
    </recommendedName>
</protein>
<keyword evidence="1" id="KW-0732">Signal</keyword>
<dbReference type="AlphaFoldDB" id="A0A6G4V9N8"/>
<evidence type="ECO:0008006" key="4">
    <source>
        <dbReference type="Google" id="ProtNLM"/>
    </source>
</evidence>